<accession>A0A915K6B1</accession>
<dbReference type="AlphaFoldDB" id="A0A915K6B1"/>
<organism evidence="1 2">
    <name type="scientific">Romanomermis culicivorax</name>
    <name type="common">Nematode worm</name>
    <dbReference type="NCBI Taxonomy" id="13658"/>
    <lineage>
        <taxon>Eukaryota</taxon>
        <taxon>Metazoa</taxon>
        <taxon>Ecdysozoa</taxon>
        <taxon>Nematoda</taxon>
        <taxon>Enoplea</taxon>
        <taxon>Dorylaimia</taxon>
        <taxon>Mermithida</taxon>
        <taxon>Mermithoidea</taxon>
        <taxon>Mermithidae</taxon>
        <taxon>Romanomermis</taxon>
    </lineage>
</organism>
<proteinExistence type="predicted"/>
<keyword evidence="1" id="KW-1185">Reference proteome</keyword>
<sequence length="18" mass="2145">MVFKGRFVPKRIILGINR</sequence>
<evidence type="ECO:0000313" key="1">
    <source>
        <dbReference type="Proteomes" id="UP000887565"/>
    </source>
</evidence>
<dbReference type="Proteomes" id="UP000887565">
    <property type="component" value="Unplaced"/>
</dbReference>
<evidence type="ECO:0000313" key="2">
    <source>
        <dbReference type="WBParaSite" id="nRc.2.0.1.t33873-RA"/>
    </source>
</evidence>
<protein>
    <submittedName>
        <fullName evidence="2">Uncharacterized protein</fullName>
    </submittedName>
</protein>
<reference evidence="2" key="1">
    <citation type="submission" date="2022-11" db="UniProtKB">
        <authorList>
            <consortium name="WormBaseParasite"/>
        </authorList>
    </citation>
    <scope>IDENTIFICATION</scope>
</reference>
<name>A0A915K6B1_ROMCU</name>
<dbReference type="WBParaSite" id="nRc.2.0.1.t33873-RA">
    <property type="protein sequence ID" value="nRc.2.0.1.t33873-RA"/>
    <property type="gene ID" value="nRc.2.0.1.g33873"/>
</dbReference>